<accession>A0A1X7VMK0</accession>
<dbReference type="InParanoid" id="A0A1X7VMK0"/>
<organism evidence="2">
    <name type="scientific">Amphimedon queenslandica</name>
    <name type="common">Sponge</name>
    <dbReference type="NCBI Taxonomy" id="400682"/>
    <lineage>
        <taxon>Eukaryota</taxon>
        <taxon>Metazoa</taxon>
        <taxon>Porifera</taxon>
        <taxon>Demospongiae</taxon>
        <taxon>Heteroscleromorpha</taxon>
        <taxon>Haplosclerida</taxon>
        <taxon>Niphatidae</taxon>
        <taxon>Amphimedon</taxon>
    </lineage>
</organism>
<evidence type="ECO:0000313" key="3">
    <source>
        <dbReference type="Proteomes" id="UP000007879"/>
    </source>
</evidence>
<proteinExistence type="predicted"/>
<dbReference type="Proteomes" id="UP000007879">
    <property type="component" value="Unassembled WGS sequence"/>
</dbReference>
<feature type="region of interest" description="Disordered" evidence="1">
    <location>
        <begin position="1"/>
        <end position="36"/>
    </location>
</feature>
<name>A0A1X7VMK0_AMPQE</name>
<evidence type="ECO:0000256" key="1">
    <source>
        <dbReference type="SAM" id="MobiDB-lite"/>
    </source>
</evidence>
<keyword evidence="3" id="KW-1185">Reference proteome</keyword>
<evidence type="ECO:0000313" key="2">
    <source>
        <dbReference type="EnsemblMetazoa" id="Aqu2.1.40628_001"/>
    </source>
</evidence>
<dbReference type="AlphaFoldDB" id="A0A1X7VMK0"/>
<gene>
    <name evidence="2" type="primary">100631981</name>
</gene>
<dbReference type="KEGG" id="aqu:100631981"/>
<dbReference type="OrthoDB" id="6118108at2759"/>
<protein>
    <submittedName>
        <fullName evidence="2">Uncharacterized protein</fullName>
    </submittedName>
</protein>
<dbReference type="EnsemblMetazoa" id="Aqu2.1.40628_001">
    <property type="protein sequence ID" value="Aqu2.1.40628_001"/>
    <property type="gene ID" value="Aqu2.1.40628"/>
</dbReference>
<sequence length="117" mass="13592">MEETNTEPPYFCNKDSQPERVNRNSGGGIGAAGDYSHNEEITRIEEIGRMLKSTQQRLNEASMKAHLLNVDVVTLFDPIKSDQMRTRVEECRQCVERMKEKDRQVEEQFLSKEDIKE</sequence>
<reference evidence="2" key="2">
    <citation type="submission" date="2017-05" db="UniProtKB">
        <authorList>
            <consortium name="EnsemblMetazoa"/>
        </authorList>
    </citation>
    <scope>IDENTIFICATION</scope>
</reference>
<reference evidence="3" key="1">
    <citation type="journal article" date="2010" name="Nature">
        <title>The Amphimedon queenslandica genome and the evolution of animal complexity.</title>
        <authorList>
            <person name="Srivastava M."/>
            <person name="Simakov O."/>
            <person name="Chapman J."/>
            <person name="Fahey B."/>
            <person name="Gauthier M.E."/>
            <person name="Mitros T."/>
            <person name="Richards G.S."/>
            <person name="Conaco C."/>
            <person name="Dacre M."/>
            <person name="Hellsten U."/>
            <person name="Larroux C."/>
            <person name="Putnam N.H."/>
            <person name="Stanke M."/>
            <person name="Adamska M."/>
            <person name="Darling A."/>
            <person name="Degnan S.M."/>
            <person name="Oakley T.H."/>
            <person name="Plachetzki D.C."/>
            <person name="Zhai Y."/>
            <person name="Adamski M."/>
            <person name="Calcino A."/>
            <person name="Cummins S.F."/>
            <person name="Goodstein D.M."/>
            <person name="Harris C."/>
            <person name="Jackson D.J."/>
            <person name="Leys S.P."/>
            <person name="Shu S."/>
            <person name="Woodcroft B.J."/>
            <person name="Vervoort M."/>
            <person name="Kosik K.S."/>
            <person name="Manning G."/>
            <person name="Degnan B.M."/>
            <person name="Rokhsar D.S."/>
        </authorList>
    </citation>
    <scope>NUCLEOTIDE SEQUENCE [LARGE SCALE GENOMIC DNA]</scope>
</reference>
<dbReference type="EnsemblMetazoa" id="XM_003383839.3">
    <property type="protein sequence ID" value="XP_003383887.1"/>
    <property type="gene ID" value="LOC100631981"/>
</dbReference>